<protein>
    <submittedName>
        <fullName evidence="3">RNA-binding protein</fullName>
    </submittedName>
</protein>
<proteinExistence type="predicted"/>
<dbReference type="Proteomes" id="UP000306918">
    <property type="component" value="Unassembled WGS sequence"/>
</dbReference>
<dbReference type="OrthoDB" id="9798855at2"/>
<evidence type="ECO:0000259" key="2">
    <source>
        <dbReference type="PROSITE" id="PS50102"/>
    </source>
</evidence>
<dbReference type="InterPro" id="IPR012677">
    <property type="entry name" value="Nucleotide-bd_a/b_plait_sf"/>
</dbReference>
<comment type="caution">
    <text evidence="3">The sequence shown here is derived from an EMBL/GenBank/DDBJ whole genome shotgun (WGS) entry which is preliminary data.</text>
</comment>
<keyword evidence="4" id="KW-1185">Reference proteome</keyword>
<evidence type="ECO:0000313" key="4">
    <source>
        <dbReference type="Proteomes" id="UP000306918"/>
    </source>
</evidence>
<sequence length="82" mass="9414">MNIYVSNLGFNIQGEDLKKHFSQYGEVTSINIIMDKVTNQSRGFGFVKMNDTKAAEKAIRELNGMMLDNQSIKVKEARRRDE</sequence>
<dbReference type="InterPro" id="IPR052462">
    <property type="entry name" value="SLIRP/GR-RBP-like"/>
</dbReference>
<evidence type="ECO:0000256" key="1">
    <source>
        <dbReference type="ARBA" id="ARBA00022884"/>
    </source>
</evidence>
<dbReference type="SMART" id="SM00360">
    <property type="entry name" value="RRM"/>
    <property type="match status" value="1"/>
</dbReference>
<dbReference type="InterPro" id="IPR000504">
    <property type="entry name" value="RRM_dom"/>
</dbReference>
<dbReference type="RefSeq" id="WP_136578253.1">
    <property type="nucleotide sequence ID" value="NZ_STFF01000004.1"/>
</dbReference>
<reference evidence="3 4" key="1">
    <citation type="submission" date="2019-04" db="EMBL/GenBank/DDBJ databases">
        <title>Niastella caeni sp. nov., isolated from activated sludge.</title>
        <authorList>
            <person name="Sheng M."/>
        </authorList>
    </citation>
    <scope>NUCLEOTIDE SEQUENCE [LARGE SCALE GENOMIC DNA]</scope>
    <source>
        <strain evidence="3 4">HX-2-15</strain>
    </source>
</reference>
<dbReference type="PROSITE" id="PS50102">
    <property type="entry name" value="RRM"/>
    <property type="match status" value="1"/>
</dbReference>
<accession>A0A4S8HRZ5</accession>
<evidence type="ECO:0000313" key="3">
    <source>
        <dbReference type="EMBL" id="THU38298.1"/>
    </source>
</evidence>
<feature type="domain" description="RRM" evidence="2">
    <location>
        <begin position="1"/>
        <end position="79"/>
    </location>
</feature>
<dbReference type="Pfam" id="PF00076">
    <property type="entry name" value="RRM_1"/>
    <property type="match status" value="1"/>
</dbReference>
<dbReference type="PANTHER" id="PTHR48027">
    <property type="entry name" value="HETEROGENEOUS NUCLEAR RIBONUCLEOPROTEIN 87F-RELATED"/>
    <property type="match status" value="1"/>
</dbReference>
<organism evidence="3 4">
    <name type="scientific">Niastella caeni</name>
    <dbReference type="NCBI Taxonomy" id="2569763"/>
    <lineage>
        <taxon>Bacteria</taxon>
        <taxon>Pseudomonadati</taxon>
        <taxon>Bacteroidota</taxon>
        <taxon>Chitinophagia</taxon>
        <taxon>Chitinophagales</taxon>
        <taxon>Chitinophagaceae</taxon>
        <taxon>Niastella</taxon>
    </lineage>
</organism>
<dbReference type="EMBL" id="STFF01000004">
    <property type="protein sequence ID" value="THU38298.1"/>
    <property type="molecule type" value="Genomic_DNA"/>
</dbReference>
<keyword evidence="1" id="KW-0694">RNA-binding</keyword>
<dbReference type="AlphaFoldDB" id="A0A4S8HRZ5"/>
<dbReference type="SUPFAM" id="SSF54928">
    <property type="entry name" value="RNA-binding domain, RBD"/>
    <property type="match status" value="1"/>
</dbReference>
<name>A0A4S8HRZ5_9BACT</name>
<gene>
    <name evidence="3" type="ORF">FAM09_16615</name>
</gene>
<dbReference type="InterPro" id="IPR035979">
    <property type="entry name" value="RBD_domain_sf"/>
</dbReference>
<dbReference type="GO" id="GO:0003723">
    <property type="term" value="F:RNA binding"/>
    <property type="evidence" value="ECO:0007669"/>
    <property type="project" value="UniProtKB-KW"/>
</dbReference>
<dbReference type="Gene3D" id="3.30.70.330">
    <property type="match status" value="1"/>
</dbReference>